<gene>
    <name evidence="1" type="ORF">MKW98_018534</name>
</gene>
<comment type="caution">
    <text evidence="1">The sequence shown here is derived from an EMBL/GenBank/DDBJ whole genome shotgun (WGS) entry which is preliminary data.</text>
</comment>
<feature type="non-terminal residue" evidence="1">
    <location>
        <position position="108"/>
    </location>
</feature>
<evidence type="ECO:0000313" key="1">
    <source>
        <dbReference type="EMBL" id="KAI3955433.1"/>
    </source>
</evidence>
<reference evidence="1" key="1">
    <citation type="submission" date="2022-04" db="EMBL/GenBank/DDBJ databases">
        <title>A functionally conserved STORR gene fusion in Papaver species that diverged 16.8 million years ago.</title>
        <authorList>
            <person name="Catania T."/>
        </authorList>
    </citation>
    <scope>NUCLEOTIDE SEQUENCE</scope>
    <source>
        <strain evidence="1">S-188037</strain>
    </source>
</reference>
<protein>
    <submittedName>
        <fullName evidence="1">Uncharacterized protein</fullName>
    </submittedName>
</protein>
<proteinExistence type="predicted"/>
<dbReference type="EMBL" id="JAJJMB010001752">
    <property type="protein sequence ID" value="KAI3955433.1"/>
    <property type="molecule type" value="Genomic_DNA"/>
</dbReference>
<organism evidence="1 2">
    <name type="scientific">Papaver atlanticum</name>
    <dbReference type="NCBI Taxonomy" id="357466"/>
    <lineage>
        <taxon>Eukaryota</taxon>
        <taxon>Viridiplantae</taxon>
        <taxon>Streptophyta</taxon>
        <taxon>Embryophyta</taxon>
        <taxon>Tracheophyta</taxon>
        <taxon>Spermatophyta</taxon>
        <taxon>Magnoliopsida</taxon>
        <taxon>Ranunculales</taxon>
        <taxon>Papaveraceae</taxon>
        <taxon>Papaveroideae</taxon>
        <taxon>Papaver</taxon>
    </lineage>
</organism>
<name>A0AAD4XVV2_9MAGN</name>
<evidence type="ECO:0000313" key="2">
    <source>
        <dbReference type="Proteomes" id="UP001202328"/>
    </source>
</evidence>
<feature type="non-terminal residue" evidence="1">
    <location>
        <position position="1"/>
    </location>
</feature>
<dbReference type="AlphaFoldDB" id="A0AAD4XVV2"/>
<keyword evidence="2" id="KW-1185">Reference proteome</keyword>
<dbReference type="Proteomes" id="UP001202328">
    <property type="component" value="Unassembled WGS sequence"/>
</dbReference>
<accession>A0AAD4XVV2</accession>
<sequence length="108" mass="12574">SFKLCANASSAKSANVVHNYNPEPSIDVWNDRNNVLYQVHMKELIPALGTKDAEEGYLEWYYHFGHPHVINNDPEAAIHIQRAQEKKKREAKKKIAFDMDWKALYFKT</sequence>